<evidence type="ECO:0000313" key="2">
    <source>
        <dbReference type="EMBL" id="KAJ8884491.1"/>
    </source>
</evidence>
<keyword evidence="1" id="KW-1133">Transmembrane helix</keyword>
<evidence type="ECO:0000256" key="1">
    <source>
        <dbReference type="SAM" id="Phobius"/>
    </source>
</evidence>
<reference evidence="2 3" key="1">
    <citation type="submission" date="2023-02" db="EMBL/GenBank/DDBJ databases">
        <title>LHISI_Scaffold_Assembly.</title>
        <authorList>
            <person name="Stuart O.P."/>
            <person name="Cleave R."/>
            <person name="Magrath M.J.L."/>
            <person name="Mikheyev A.S."/>
        </authorList>
    </citation>
    <scope>NUCLEOTIDE SEQUENCE [LARGE SCALE GENOMIC DNA]</scope>
    <source>
        <strain evidence="2">Daus_M_001</strain>
        <tissue evidence="2">Leg muscle</tissue>
    </source>
</reference>
<protein>
    <submittedName>
        <fullName evidence="2">Uncharacterized protein</fullName>
    </submittedName>
</protein>
<keyword evidence="1" id="KW-0812">Transmembrane</keyword>
<evidence type="ECO:0000313" key="3">
    <source>
        <dbReference type="Proteomes" id="UP001159363"/>
    </source>
</evidence>
<feature type="transmembrane region" description="Helical" evidence="1">
    <location>
        <begin position="245"/>
        <end position="263"/>
    </location>
</feature>
<name>A0ABQ9HJG6_9NEOP</name>
<accession>A0ABQ9HJG6</accession>
<sequence length="403" mass="46517">MEKDDDIKAAVRKHRVLRLLYKSLRLDIVESFLPSRDNYVKAICSFKEKFGRKDLLIQFFIRESLQLVTDQEVKIQSVLYGKLESQLHALDTLDIMSDNYATILFPLVETCLSLEILRHWERVNSDFDVPLKEQLDSLIVFVRREVRAVERVALANASPNTPRLRPNKRRRIFPNKTDCFVTTSDLANVYHTEQYPFCTGYHGSAILRKALNMFHDEKRMLLSQACCFFACAERANLASRCRDKIVLSTGVVAAVTLFGWILMGTKKKPPVTCCSTNLAPIFTMTYSRAHRSVKTRTHWLTLTRHFLQIAFHLVDCDYLKFLWWTAGDELMTLKHSYVVFGVTCSPFLLGAVLDCNLSRFLVYIIETCDYTTVGVKCSYNWSSSASLSLRDYWVDYRADVCVE</sequence>
<organism evidence="2 3">
    <name type="scientific">Dryococelus australis</name>
    <dbReference type="NCBI Taxonomy" id="614101"/>
    <lineage>
        <taxon>Eukaryota</taxon>
        <taxon>Metazoa</taxon>
        <taxon>Ecdysozoa</taxon>
        <taxon>Arthropoda</taxon>
        <taxon>Hexapoda</taxon>
        <taxon>Insecta</taxon>
        <taxon>Pterygota</taxon>
        <taxon>Neoptera</taxon>
        <taxon>Polyneoptera</taxon>
        <taxon>Phasmatodea</taxon>
        <taxon>Verophasmatodea</taxon>
        <taxon>Anareolatae</taxon>
        <taxon>Phasmatidae</taxon>
        <taxon>Eurycanthinae</taxon>
        <taxon>Dryococelus</taxon>
    </lineage>
</organism>
<keyword evidence="3" id="KW-1185">Reference proteome</keyword>
<keyword evidence="1" id="KW-0472">Membrane</keyword>
<proteinExistence type="predicted"/>
<comment type="caution">
    <text evidence="2">The sequence shown here is derived from an EMBL/GenBank/DDBJ whole genome shotgun (WGS) entry which is preliminary data.</text>
</comment>
<dbReference type="Proteomes" id="UP001159363">
    <property type="component" value="Chromosome 4"/>
</dbReference>
<gene>
    <name evidence="2" type="ORF">PR048_016348</name>
</gene>
<dbReference type="EMBL" id="JARBHB010000005">
    <property type="protein sequence ID" value="KAJ8884491.1"/>
    <property type="molecule type" value="Genomic_DNA"/>
</dbReference>